<evidence type="ECO:0000313" key="1">
    <source>
        <dbReference type="EMBL" id="KAF6078471.1"/>
    </source>
</evidence>
<accession>A0A834DF81</accession>
<reference evidence="1 2" key="1">
    <citation type="journal article" date="2020" name="Nature">
        <title>Six reference-quality genomes reveal evolution of bat adaptations.</title>
        <authorList>
            <person name="Jebb D."/>
            <person name="Huang Z."/>
            <person name="Pippel M."/>
            <person name="Hughes G.M."/>
            <person name="Lavrichenko K."/>
            <person name="Devanna P."/>
            <person name="Winkler S."/>
            <person name="Jermiin L.S."/>
            <person name="Skirmuntt E.C."/>
            <person name="Katzourakis A."/>
            <person name="Burkitt-Gray L."/>
            <person name="Ray D.A."/>
            <person name="Sullivan K.A.M."/>
            <person name="Roscito J.G."/>
            <person name="Kirilenko B.M."/>
            <person name="Davalos L.M."/>
            <person name="Corthals A.P."/>
            <person name="Power M.L."/>
            <person name="Jones G."/>
            <person name="Ransome R.D."/>
            <person name="Dechmann D.K.N."/>
            <person name="Locatelli A.G."/>
            <person name="Puechmaille S.J."/>
            <person name="Fedrigo O."/>
            <person name="Jarvis E.D."/>
            <person name="Hiller M."/>
            <person name="Vernes S.C."/>
            <person name="Myers E.W."/>
            <person name="Teeling E.C."/>
        </authorList>
    </citation>
    <scope>NUCLEOTIDE SEQUENCE [LARGE SCALE GENOMIC DNA]</scope>
    <source>
        <strain evidence="1">Bat1K_MPI-CBG_1</strain>
    </source>
</reference>
<organism evidence="1 2">
    <name type="scientific">Phyllostomus discolor</name>
    <name type="common">pale spear-nosed bat</name>
    <dbReference type="NCBI Taxonomy" id="89673"/>
    <lineage>
        <taxon>Eukaryota</taxon>
        <taxon>Metazoa</taxon>
        <taxon>Chordata</taxon>
        <taxon>Craniata</taxon>
        <taxon>Vertebrata</taxon>
        <taxon>Euteleostomi</taxon>
        <taxon>Mammalia</taxon>
        <taxon>Eutheria</taxon>
        <taxon>Laurasiatheria</taxon>
        <taxon>Chiroptera</taxon>
        <taxon>Yangochiroptera</taxon>
        <taxon>Phyllostomidae</taxon>
        <taxon>Phyllostominae</taxon>
        <taxon>Phyllostomus</taxon>
    </lineage>
</organism>
<dbReference type="AlphaFoldDB" id="A0A834DF81"/>
<name>A0A834DF81_9CHIR</name>
<dbReference type="Proteomes" id="UP000664940">
    <property type="component" value="Unassembled WGS sequence"/>
</dbReference>
<protein>
    <submittedName>
        <fullName evidence="1">Uncharacterized protein</fullName>
    </submittedName>
</protein>
<proteinExistence type="predicted"/>
<gene>
    <name evidence="1" type="ORF">HJG60_009267</name>
</gene>
<sequence length="153" mass="16504">MNGRLSGASGFAPACHHCSSGAWCRGGARWSSVEGLEVYLQGLRSNRWATLPCSFILSLRSIQHLSVSSYRVPGTLLDATDSVYPRCSHLGPHSRVVGTGHRRPTKITTTLGKKYAKKKTTSSSSLSQLCISSVDLLQSGVITVPFSRVVEIQ</sequence>
<evidence type="ECO:0000313" key="2">
    <source>
        <dbReference type="Proteomes" id="UP000664940"/>
    </source>
</evidence>
<comment type="caution">
    <text evidence="1">The sequence shown here is derived from an EMBL/GenBank/DDBJ whole genome shotgun (WGS) entry which is preliminary data.</text>
</comment>
<dbReference type="EMBL" id="JABVXQ010000014">
    <property type="protein sequence ID" value="KAF6078471.1"/>
    <property type="molecule type" value="Genomic_DNA"/>
</dbReference>